<dbReference type="PROSITE" id="PS51892">
    <property type="entry name" value="SUBTILASE"/>
    <property type="match status" value="1"/>
</dbReference>
<dbReference type="PROSITE" id="PS00137">
    <property type="entry name" value="SUBTILASE_HIS"/>
    <property type="match status" value="1"/>
</dbReference>
<dbReference type="eggNOG" id="COG1404">
    <property type="taxonomic scope" value="Bacteria"/>
</dbReference>
<dbReference type="InterPro" id="IPR050131">
    <property type="entry name" value="Peptidase_S8_subtilisin-like"/>
</dbReference>
<dbReference type="PROSITE" id="PS00138">
    <property type="entry name" value="SUBTILASE_SER"/>
    <property type="match status" value="1"/>
</dbReference>
<feature type="active site" description="Charge relay system" evidence="5 6">
    <location>
        <position position="205"/>
    </location>
</feature>
<evidence type="ECO:0000259" key="9">
    <source>
        <dbReference type="Pfam" id="PF00082"/>
    </source>
</evidence>
<keyword evidence="4 6" id="KW-0720">Serine protease</keyword>
<dbReference type="GO" id="GO:0004252">
    <property type="term" value="F:serine-type endopeptidase activity"/>
    <property type="evidence" value="ECO:0007669"/>
    <property type="project" value="UniProtKB-UniRule"/>
</dbReference>
<dbReference type="Pfam" id="PF00082">
    <property type="entry name" value="Peptidase_S8"/>
    <property type="match status" value="1"/>
</dbReference>
<feature type="domain" description="Peptidase S8/S53" evidence="9">
    <location>
        <begin position="196"/>
        <end position="454"/>
    </location>
</feature>
<evidence type="ECO:0000256" key="5">
    <source>
        <dbReference type="PIRSR" id="PIRSR615500-1"/>
    </source>
</evidence>
<dbReference type="InterPro" id="IPR036852">
    <property type="entry name" value="Peptidase_S8/S53_dom_sf"/>
</dbReference>
<evidence type="ECO:0000256" key="4">
    <source>
        <dbReference type="ARBA" id="ARBA00022825"/>
    </source>
</evidence>
<dbReference type="PANTHER" id="PTHR43806">
    <property type="entry name" value="PEPTIDASE S8"/>
    <property type="match status" value="1"/>
</dbReference>
<dbReference type="PROSITE" id="PS51318">
    <property type="entry name" value="TAT"/>
    <property type="match status" value="1"/>
</dbReference>
<dbReference type="CDD" id="cd07487">
    <property type="entry name" value="Peptidases_S8_1"/>
    <property type="match status" value="1"/>
</dbReference>
<dbReference type="PRINTS" id="PR00723">
    <property type="entry name" value="SUBTILISIN"/>
</dbReference>
<dbReference type="InterPro" id="IPR022398">
    <property type="entry name" value="Peptidase_S8_His-AS"/>
</dbReference>
<keyword evidence="11" id="KW-1185">Reference proteome</keyword>
<name>W7IXV6_9PSEU</name>
<feature type="active site" description="Charge relay system" evidence="5 6">
    <location>
        <position position="237"/>
    </location>
</feature>
<keyword evidence="8" id="KW-0732">Signal</keyword>
<organism evidence="10 11">
    <name type="scientific">Actinokineospora spheciospongiae</name>
    <dbReference type="NCBI Taxonomy" id="909613"/>
    <lineage>
        <taxon>Bacteria</taxon>
        <taxon>Bacillati</taxon>
        <taxon>Actinomycetota</taxon>
        <taxon>Actinomycetes</taxon>
        <taxon>Pseudonocardiales</taxon>
        <taxon>Pseudonocardiaceae</taxon>
        <taxon>Actinokineospora</taxon>
    </lineage>
</organism>
<dbReference type="SUPFAM" id="SSF52743">
    <property type="entry name" value="Subtilisin-like"/>
    <property type="match status" value="1"/>
</dbReference>
<evidence type="ECO:0000256" key="6">
    <source>
        <dbReference type="PROSITE-ProRule" id="PRU01240"/>
    </source>
</evidence>
<feature type="signal peptide" evidence="8">
    <location>
        <begin position="1"/>
        <end position="24"/>
    </location>
</feature>
<dbReference type="PATRIC" id="fig|909613.9.peg.3047"/>
<evidence type="ECO:0000313" key="10">
    <source>
        <dbReference type="EMBL" id="EWC61687.1"/>
    </source>
</evidence>
<dbReference type="Gene3D" id="3.40.50.200">
    <property type="entry name" value="Peptidase S8/S53 domain"/>
    <property type="match status" value="1"/>
</dbReference>
<keyword evidence="2 6" id="KW-0645">Protease</keyword>
<dbReference type="OrthoDB" id="9795680at2"/>
<proteinExistence type="inferred from homology"/>
<dbReference type="InterPro" id="IPR023827">
    <property type="entry name" value="Peptidase_S8_Asp-AS"/>
</dbReference>
<dbReference type="InterPro" id="IPR015500">
    <property type="entry name" value="Peptidase_S8_subtilisin-rel"/>
</dbReference>
<dbReference type="InterPro" id="IPR006311">
    <property type="entry name" value="TAT_signal"/>
</dbReference>
<comment type="caution">
    <text evidence="10">The sequence shown here is derived from an EMBL/GenBank/DDBJ whole genome shotgun (WGS) entry which is preliminary data.</text>
</comment>
<feature type="active site" description="Charge relay system" evidence="5 6">
    <location>
        <position position="407"/>
    </location>
</feature>
<protein>
    <submittedName>
        <fullName evidence="10">Putative secreted peptidase</fullName>
    </submittedName>
</protein>
<dbReference type="PANTHER" id="PTHR43806:SF65">
    <property type="entry name" value="SERINE PROTEASE APRX"/>
    <property type="match status" value="1"/>
</dbReference>
<gene>
    <name evidence="10" type="ORF">UO65_3045</name>
</gene>
<evidence type="ECO:0000256" key="3">
    <source>
        <dbReference type="ARBA" id="ARBA00022801"/>
    </source>
</evidence>
<sequence length="1055" mass="108575">MRSRTPVLAATTAALVLAGLPATAAPAAAATGPADPARTVTLLSGDQVFLAGPDARPEVRPAAGREHVAFRVRTTGGHLHVVPADAQALLSSGRLDPRLFDVTGLLEQGYDNRRGDLPLITTGPAPRAAVAGVRTVRDLPASGGRALSADKSALAGSWRALASTGRVWLDGKVTATLDRSAAQIGAPQAWQAGVTGEGVTVAVLDTGVDQTHPDLASREVGEHNFSDAADAVDRFGHGTHVASTVAGTGAKYRGIAHGARLLDGKVLNDFGSGQESWIVAGMEWAVAQGADVVNLSLGGYDTPEVDPLEEAVNRLSASSGTLFVIAAGNSGAAKTIGSPGSADAALTVGSVDREDALSEFSSRGPRVDGAVKPDITAPGEDIVAAKAAEAIIGDPAEDGYIALSGTSMATPHVAGSAALLAQRHPDWTGQQLKAALTGSARPTPGLSSFAQGSGRVDVPAALAARVTTEPTSVSFPTAVWPHADDAPATGELTYRNGGTEPVTLDLTADVVGPDGKAAPAGMFTVTPARLTVPAGGTATATVGVDTRVGAVDGLFGGSVVATGGGTTTRTAVGVDREVESYDVAVTLIGPDGKPTGDASASLFGYDDPGFHDGASPTGTFTLRVPKGRYAFDAFFSSEADRTLRTVVQPLLEVTKDTAVVADSRTTRPIDVTVPDAGAEQRLGAIGFTARTERSSFGSFTLVDSFSSIRTARLGPKPQGIAVNSAVEGTYTSDKGFYNLFYGVPGDYPTGLTRHPRAAELATLKTTFGKTAPDATLSWSAYASTPGDLSSGFVLISPASLSGTTQFVNTDDGVRWAVNAYFEGSLPVEYWSPPLTLRAGRTTERRMHVGIFGPDVKSGANSGFLRGGDYLFARPGLVSDGAGNSGFSDFTGTTTLSKDGKVIGESAEGGYGVFEVGDASGTFEVATTGDRDPAYGFATHVDAKWTFRSSPEQEAIQLSAVRFHGALDADNAAPSGRYYLPVALERETGQPDLAKKLTVDVSYDEGKTWSRAQVIAKSLVVLDHPKGAGSVSLRASAEDHRGNSVEQTVIRAYKVK</sequence>
<reference evidence="10 11" key="1">
    <citation type="journal article" date="2014" name="Genome Announc.">
        <title>Draft Genome Sequence of the Antitrypanosomally Active Sponge-Associated Bacterium Actinokineospora sp. Strain EG49.</title>
        <authorList>
            <person name="Harjes J."/>
            <person name="Ryu T."/>
            <person name="Abdelmohsen U.R."/>
            <person name="Moitinho-Silva L."/>
            <person name="Horn H."/>
            <person name="Ravasi T."/>
            <person name="Hentschel U."/>
        </authorList>
    </citation>
    <scope>NUCLEOTIDE SEQUENCE [LARGE SCALE GENOMIC DNA]</scope>
    <source>
        <strain evidence="10 11">EG49</strain>
    </source>
</reference>
<dbReference type="EMBL" id="AYXG01000103">
    <property type="protein sequence ID" value="EWC61687.1"/>
    <property type="molecule type" value="Genomic_DNA"/>
</dbReference>
<accession>W7IXV6</accession>
<dbReference type="STRING" id="909613.UO65_3045"/>
<dbReference type="InterPro" id="IPR023828">
    <property type="entry name" value="Peptidase_S8_Ser-AS"/>
</dbReference>
<evidence type="ECO:0000256" key="8">
    <source>
        <dbReference type="SAM" id="SignalP"/>
    </source>
</evidence>
<evidence type="ECO:0000256" key="1">
    <source>
        <dbReference type="ARBA" id="ARBA00011073"/>
    </source>
</evidence>
<evidence type="ECO:0000256" key="2">
    <source>
        <dbReference type="ARBA" id="ARBA00022670"/>
    </source>
</evidence>
<evidence type="ECO:0000313" key="11">
    <source>
        <dbReference type="Proteomes" id="UP000019277"/>
    </source>
</evidence>
<dbReference type="GO" id="GO:0006508">
    <property type="term" value="P:proteolysis"/>
    <property type="evidence" value="ECO:0007669"/>
    <property type="project" value="UniProtKB-KW"/>
</dbReference>
<evidence type="ECO:0000256" key="7">
    <source>
        <dbReference type="RuleBase" id="RU003355"/>
    </source>
</evidence>
<dbReference type="AlphaFoldDB" id="W7IXV6"/>
<dbReference type="InterPro" id="IPR000209">
    <property type="entry name" value="Peptidase_S8/S53_dom"/>
</dbReference>
<keyword evidence="3 6" id="KW-0378">Hydrolase</keyword>
<dbReference type="RefSeq" id="WP_035282973.1">
    <property type="nucleotide sequence ID" value="NZ_AYXG01000103.1"/>
</dbReference>
<comment type="similarity">
    <text evidence="1 6 7">Belongs to the peptidase S8 family.</text>
</comment>
<dbReference type="PROSITE" id="PS00136">
    <property type="entry name" value="SUBTILASE_ASP"/>
    <property type="match status" value="1"/>
</dbReference>
<dbReference type="Proteomes" id="UP000019277">
    <property type="component" value="Unassembled WGS sequence"/>
</dbReference>
<feature type="chain" id="PRO_5039001460" evidence="8">
    <location>
        <begin position="25"/>
        <end position="1055"/>
    </location>
</feature>